<feature type="domain" description="Nucleic acid binding NABP" evidence="2">
    <location>
        <begin position="370"/>
        <end position="636"/>
    </location>
</feature>
<accession>A0A438FPG0</accession>
<gene>
    <name evidence="3" type="primary">APUM4_1</name>
    <name evidence="3" type="ORF">CK203_064357</name>
</gene>
<reference evidence="3 4" key="1">
    <citation type="journal article" date="2018" name="PLoS Genet.">
        <title>Population sequencing reveals clonal diversity and ancestral inbreeding in the grapevine cultivar Chardonnay.</title>
        <authorList>
            <person name="Roach M.J."/>
            <person name="Johnson D.L."/>
            <person name="Bohlmann J."/>
            <person name="van Vuuren H.J."/>
            <person name="Jones S.J."/>
            <person name="Pretorius I.S."/>
            <person name="Schmidt S.A."/>
            <person name="Borneman A.R."/>
        </authorList>
    </citation>
    <scope>NUCLEOTIDE SEQUENCE [LARGE SCALE GENOMIC DNA]</scope>
    <source>
        <strain evidence="4">cv. Chardonnay</strain>
        <tissue evidence="3">Leaf</tissue>
    </source>
</reference>
<dbReference type="InterPro" id="IPR012940">
    <property type="entry name" value="NABP"/>
</dbReference>
<evidence type="ECO:0000256" key="1">
    <source>
        <dbReference type="SAM" id="MobiDB-lite"/>
    </source>
</evidence>
<dbReference type="PANTHER" id="PTHR46369">
    <property type="entry name" value="PROTEIN CELLULOSE SYNTHASE INTERACTIVE 1"/>
    <property type="match status" value="1"/>
</dbReference>
<dbReference type="GO" id="GO:0008017">
    <property type="term" value="F:microtubule binding"/>
    <property type="evidence" value="ECO:0007669"/>
    <property type="project" value="InterPro"/>
</dbReference>
<protein>
    <submittedName>
        <fullName evidence="3">Pumilio-like 4</fullName>
    </submittedName>
</protein>
<evidence type="ECO:0000313" key="3">
    <source>
        <dbReference type="EMBL" id="RVW61837.1"/>
    </source>
</evidence>
<dbReference type="Pfam" id="PF07990">
    <property type="entry name" value="NABP"/>
    <property type="match status" value="1"/>
</dbReference>
<evidence type="ECO:0000313" key="4">
    <source>
        <dbReference type="Proteomes" id="UP000288805"/>
    </source>
</evidence>
<dbReference type="EMBL" id="QGNW01000803">
    <property type="protein sequence ID" value="RVW61837.1"/>
    <property type="molecule type" value="Genomic_DNA"/>
</dbReference>
<dbReference type="GO" id="GO:0051211">
    <property type="term" value="P:anisotropic cell growth"/>
    <property type="evidence" value="ECO:0007669"/>
    <property type="project" value="InterPro"/>
</dbReference>
<name>A0A438FPG0_VITVI</name>
<dbReference type="InterPro" id="IPR044297">
    <property type="entry name" value="CSI1/2/3"/>
</dbReference>
<dbReference type="GO" id="GO:2001006">
    <property type="term" value="P:regulation of cellulose biosynthetic process"/>
    <property type="evidence" value="ECO:0007669"/>
    <property type="project" value="InterPro"/>
</dbReference>
<dbReference type="AlphaFoldDB" id="A0A438FPG0"/>
<evidence type="ECO:0000259" key="2">
    <source>
        <dbReference type="Pfam" id="PF07990"/>
    </source>
</evidence>
<comment type="caution">
    <text evidence="3">The sequence shown here is derived from an EMBL/GenBank/DDBJ whole genome shotgun (WGS) entry which is preliminary data.</text>
</comment>
<feature type="region of interest" description="Disordered" evidence="1">
    <location>
        <begin position="551"/>
        <end position="577"/>
    </location>
</feature>
<dbReference type="Proteomes" id="UP000288805">
    <property type="component" value="Unassembled WGS sequence"/>
</dbReference>
<sequence length="636" mass="68374">MEHPAVFLDNRFIGVALTKAHSALLKVLVGELLSKVAAFVDPNFDAGESKSRRGRKKGADNLIPVKKMKVDKLTGYASNPQAEFEDTESTWISALLLAILFQDANVVLAPATMEWLALFVMAASKSIPLLVGLLRPIPDRSGASPIAVQLLARIVDRSDTNKLIMAEAGALDALTKHLLLDDEELVELAATHDNADLNVSLVSESNHQLFETYTCALTNAIPKGSVAVRIVEPPGSLHPDFNMWGQQCALQVLAARTFSTQGAGLGPRTKIFADILQEGPDQPASLSSPFPRPASHNAFGDVVDGTAISDCYPAELCNGVESIKSLHSRASAPGNVRLQSPGATVSHSFPSAVGSSLSRSTTPEPQLIARLPVSRLPPVSNRVYPVEKKNIVDMNVQNGRSSSMTELSNITATLSGLSMSRNRCVDENSHLQSQLHAEFDDQSDFLLNMPNGNNQSVQQQLTDKSKAAKPFTSTNYLDLARKNRFVTNLDGQINFPKRTFSSASLYSKVNFSGLSSLEGPSYQNANIPSINITGHVPSGYHVNQKLNTVIHNHNDSGPALSGSGDGQSSSRSGNWVGSDLHSYMEPHGVHYIQGTSDYATRTAASQGDPSSVRNFFGTSHGDLLGLQKVYLETLLA</sequence>
<dbReference type="GO" id="GO:0010330">
    <property type="term" value="C:cellulose synthase complex"/>
    <property type="evidence" value="ECO:0007669"/>
    <property type="project" value="InterPro"/>
</dbReference>
<organism evidence="3 4">
    <name type="scientific">Vitis vinifera</name>
    <name type="common">Grape</name>
    <dbReference type="NCBI Taxonomy" id="29760"/>
    <lineage>
        <taxon>Eukaryota</taxon>
        <taxon>Viridiplantae</taxon>
        <taxon>Streptophyta</taxon>
        <taxon>Embryophyta</taxon>
        <taxon>Tracheophyta</taxon>
        <taxon>Spermatophyta</taxon>
        <taxon>Magnoliopsida</taxon>
        <taxon>eudicotyledons</taxon>
        <taxon>Gunneridae</taxon>
        <taxon>Pentapetalae</taxon>
        <taxon>rosids</taxon>
        <taxon>Vitales</taxon>
        <taxon>Vitaceae</taxon>
        <taxon>Viteae</taxon>
        <taxon>Vitis</taxon>
    </lineage>
</organism>
<proteinExistence type="predicted"/>
<dbReference type="PANTHER" id="PTHR46369:SF1">
    <property type="entry name" value="PROTEIN CELLULOSE SYNTHASE INTERACTIVE 3"/>
    <property type="match status" value="1"/>
</dbReference>